<evidence type="ECO:0000313" key="5">
    <source>
        <dbReference type="Proteomes" id="UP000784286"/>
    </source>
</evidence>
<keyword evidence="2" id="KW-0812">Transmembrane</keyword>
<comment type="caution">
    <text evidence="4">The sequence shown here is derived from an EMBL/GenBank/DDBJ whole genome shotgun (WGS) entry which is preliminary data.</text>
</comment>
<name>A0A948TPQ6_9BACT</name>
<dbReference type="SMART" id="SM00062">
    <property type="entry name" value="PBPb"/>
    <property type="match status" value="1"/>
</dbReference>
<dbReference type="CDD" id="cd01009">
    <property type="entry name" value="PBP2_YfhD_N"/>
    <property type="match status" value="1"/>
</dbReference>
<feature type="domain" description="Solute-binding protein family 3/N-terminal" evidence="3">
    <location>
        <begin position="47"/>
        <end position="274"/>
    </location>
</feature>
<dbReference type="Gene3D" id="3.40.190.10">
    <property type="entry name" value="Periplasmic binding protein-like II"/>
    <property type="match status" value="2"/>
</dbReference>
<dbReference type="PANTHER" id="PTHR35936:SF19">
    <property type="entry name" value="AMINO-ACID-BINDING PROTEIN YXEM-RELATED"/>
    <property type="match status" value="1"/>
</dbReference>
<keyword evidence="1" id="KW-0732">Signal</keyword>
<evidence type="ECO:0000259" key="3">
    <source>
        <dbReference type="SMART" id="SM00062"/>
    </source>
</evidence>
<sequence length="274" mass="31020">MLRKHTYYLAAGGIIVLLIIGGLIGEKKDAKEQTAPRDYPEIMEAGALNAVTEYNAISYHVDKDTIDGFDYELLNAFAEEKKLKLSVTPEMSFEERLEGIVKGKYDILATGTVVTTQFKDSLLFTKHILLSKQVLVQRKKEEGKDSLYINSQLELGHKTLHIIEGSPGLLRIHNLINEIADTIYIRQVKDYGPEQLLAMVSAGDIDYAVCDENIASASLAAFPNLDISKDIGFTQFYAWGVNKHSPVLLDTLNNWLKRYMKTDKYKKLYKKYFN</sequence>
<reference evidence="4" key="2">
    <citation type="submission" date="2021-04" db="EMBL/GenBank/DDBJ databases">
        <authorList>
            <person name="Gilroy R."/>
        </authorList>
    </citation>
    <scope>NUCLEOTIDE SEQUENCE</scope>
    <source>
        <strain evidence="4">8470</strain>
    </source>
</reference>
<dbReference type="Proteomes" id="UP000784286">
    <property type="component" value="Unassembled WGS sequence"/>
</dbReference>
<dbReference type="PANTHER" id="PTHR35936">
    <property type="entry name" value="MEMBRANE-BOUND LYTIC MUREIN TRANSGLYCOSYLASE F"/>
    <property type="match status" value="1"/>
</dbReference>
<dbReference type="InterPro" id="IPR001638">
    <property type="entry name" value="Solute-binding_3/MltF_N"/>
</dbReference>
<reference evidence="4" key="1">
    <citation type="journal article" date="2021" name="PeerJ">
        <title>Extensive microbial diversity within the chicken gut microbiome revealed by metagenomics and culture.</title>
        <authorList>
            <person name="Gilroy R."/>
            <person name="Ravi A."/>
            <person name="Getino M."/>
            <person name="Pursley I."/>
            <person name="Horton D.L."/>
            <person name="Alikhan N.F."/>
            <person name="Baker D."/>
            <person name="Gharbi K."/>
            <person name="Hall N."/>
            <person name="Watson M."/>
            <person name="Adriaenssens E.M."/>
            <person name="Foster-Nyarko E."/>
            <person name="Jarju S."/>
            <person name="Secka A."/>
            <person name="Antonio M."/>
            <person name="Oren A."/>
            <person name="Chaudhuri R.R."/>
            <person name="La Ragione R."/>
            <person name="Hildebrand F."/>
            <person name="Pallen M.J."/>
        </authorList>
    </citation>
    <scope>NUCLEOTIDE SEQUENCE</scope>
    <source>
        <strain evidence="4">8470</strain>
    </source>
</reference>
<keyword evidence="2" id="KW-1133">Transmembrane helix</keyword>
<dbReference type="Pfam" id="PF00497">
    <property type="entry name" value="SBP_bac_3"/>
    <property type="match status" value="1"/>
</dbReference>
<proteinExistence type="predicted"/>
<feature type="transmembrane region" description="Helical" evidence="2">
    <location>
        <begin position="6"/>
        <end position="24"/>
    </location>
</feature>
<evidence type="ECO:0000256" key="2">
    <source>
        <dbReference type="SAM" id="Phobius"/>
    </source>
</evidence>
<evidence type="ECO:0000313" key="4">
    <source>
        <dbReference type="EMBL" id="MBU3857139.1"/>
    </source>
</evidence>
<gene>
    <name evidence="4" type="ORF">H9928_11470</name>
</gene>
<dbReference type="SUPFAM" id="SSF53850">
    <property type="entry name" value="Periplasmic binding protein-like II"/>
    <property type="match status" value="1"/>
</dbReference>
<dbReference type="AlphaFoldDB" id="A0A948TPQ6"/>
<organism evidence="4 5">
    <name type="scientific">Candidatus Phocaeicola excrementipullorum</name>
    <dbReference type="NCBI Taxonomy" id="2838731"/>
    <lineage>
        <taxon>Bacteria</taxon>
        <taxon>Pseudomonadati</taxon>
        <taxon>Bacteroidota</taxon>
        <taxon>Bacteroidia</taxon>
        <taxon>Bacteroidales</taxon>
        <taxon>Bacteroidaceae</taxon>
        <taxon>Phocaeicola</taxon>
    </lineage>
</organism>
<accession>A0A948TPQ6</accession>
<dbReference type="EMBL" id="JAHLFJ010000103">
    <property type="protein sequence ID" value="MBU3857139.1"/>
    <property type="molecule type" value="Genomic_DNA"/>
</dbReference>
<keyword evidence="2" id="KW-0472">Membrane</keyword>
<evidence type="ECO:0000256" key="1">
    <source>
        <dbReference type="ARBA" id="ARBA00022729"/>
    </source>
</evidence>
<protein>
    <submittedName>
        <fullName evidence="4">Transporter substrate-binding domain-containing protein</fullName>
    </submittedName>
</protein>